<protein>
    <recommendedName>
        <fullName evidence="4">Lipoprotein</fullName>
    </recommendedName>
</protein>
<dbReference type="RefSeq" id="WP_173145316.1">
    <property type="nucleotide sequence ID" value="NZ_CP053985.1"/>
</dbReference>
<reference evidence="2 3" key="1">
    <citation type="submission" date="2020-05" db="EMBL/GenBank/DDBJ databases">
        <title>FDA dAtabase for Regulatory Grade micrObial Sequences (FDA-ARGOS): Supporting development and validation of Infectious Disease Dx tests.</title>
        <authorList>
            <person name="Sproer C."/>
            <person name="Gronow S."/>
            <person name="Severitt S."/>
            <person name="Schroder I."/>
            <person name="Tallon L."/>
            <person name="Sadzewicz L."/>
            <person name="Zhao X."/>
            <person name="Vavikolanu K."/>
            <person name="Mehta A."/>
            <person name="Aluvathingal J."/>
            <person name="Nadendla S."/>
            <person name="Myers T."/>
            <person name="Yan Y."/>
            <person name="Sichtig H."/>
        </authorList>
    </citation>
    <scope>NUCLEOTIDE SEQUENCE [LARGE SCALE GENOMIC DNA]</scope>
    <source>
        <strain evidence="2 3">FDAARGOS_790</strain>
    </source>
</reference>
<evidence type="ECO:0008006" key="4">
    <source>
        <dbReference type="Google" id="ProtNLM"/>
    </source>
</evidence>
<keyword evidence="3" id="KW-1185">Reference proteome</keyword>
<sequence>MHTVLKIVVIGSLTLTLAACGSAKDANKSNFSKAIQAYLDTQKGLCAAIPARGLPFTLANQDMLGGQSKKRADALVDAGLLSKRDTEIKAMFGNKMEPATEYQVTDTGKKFLVADGASTLAGQDAFCTGKYTVVGVDNFTEPSDMMGVKLSQVNYHYKVDGADGWAKSEGMRANYKNISEQTQGDIQGKAAVILTNDGWMHERLFKRG</sequence>
<proteinExistence type="predicted"/>
<dbReference type="PROSITE" id="PS51257">
    <property type="entry name" value="PROKAR_LIPOPROTEIN"/>
    <property type="match status" value="1"/>
</dbReference>
<name>A0A7D4I0J0_9BURK</name>
<keyword evidence="1" id="KW-0732">Signal</keyword>
<evidence type="ECO:0000313" key="2">
    <source>
        <dbReference type="EMBL" id="QKH36418.1"/>
    </source>
</evidence>
<dbReference type="EMBL" id="CP053985">
    <property type="protein sequence ID" value="QKH36418.1"/>
    <property type="molecule type" value="Genomic_DNA"/>
</dbReference>
<organism evidence="2 3">
    <name type="scientific">Achromobacter pestifer</name>
    <dbReference type="NCBI Taxonomy" id="1353889"/>
    <lineage>
        <taxon>Bacteria</taxon>
        <taxon>Pseudomonadati</taxon>
        <taxon>Pseudomonadota</taxon>
        <taxon>Betaproteobacteria</taxon>
        <taxon>Burkholderiales</taxon>
        <taxon>Alcaligenaceae</taxon>
        <taxon>Achromobacter</taxon>
    </lineage>
</organism>
<dbReference type="AlphaFoldDB" id="A0A7D4I0J0"/>
<feature type="signal peptide" evidence="1">
    <location>
        <begin position="1"/>
        <end position="18"/>
    </location>
</feature>
<feature type="chain" id="PRO_5028849304" description="Lipoprotein" evidence="1">
    <location>
        <begin position="19"/>
        <end position="208"/>
    </location>
</feature>
<dbReference type="Proteomes" id="UP000500970">
    <property type="component" value="Chromosome"/>
</dbReference>
<evidence type="ECO:0000256" key="1">
    <source>
        <dbReference type="SAM" id="SignalP"/>
    </source>
</evidence>
<evidence type="ECO:0000313" key="3">
    <source>
        <dbReference type="Proteomes" id="UP000500970"/>
    </source>
</evidence>
<dbReference type="KEGG" id="apes:FOC84_16240"/>
<accession>A0A7D4I0J0</accession>
<gene>
    <name evidence="2" type="ORF">FOC84_16240</name>
</gene>